<accession>A0AA42C9K8</accession>
<keyword evidence="1" id="KW-0732">Signal</keyword>
<dbReference type="InterPro" id="IPR025631">
    <property type="entry name" value="Porin_10"/>
</dbReference>
<keyword evidence="3" id="KW-1185">Reference proteome</keyword>
<evidence type="ECO:0000313" key="3">
    <source>
        <dbReference type="Proteomes" id="UP001163821"/>
    </source>
</evidence>
<evidence type="ECO:0000256" key="1">
    <source>
        <dbReference type="SAM" id="SignalP"/>
    </source>
</evidence>
<dbReference type="EMBL" id="JAPAAF010000007">
    <property type="protein sequence ID" value="MCW0482597.1"/>
    <property type="molecule type" value="Genomic_DNA"/>
</dbReference>
<comment type="caution">
    <text evidence="2">The sequence shown here is derived from an EMBL/GenBank/DDBJ whole genome shotgun (WGS) entry which is preliminary data.</text>
</comment>
<feature type="chain" id="PRO_5041458106" evidence="1">
    <location>
        <begin position="22"/>
        <end position="663"/>
    </location>
</feature>
<protein>
    <submittedName>
        <fullName evidence="2">Porin</fullName>
    </submittedName>
</protein>
<name>A0AA42C9K8_9BACT</name>
<evidence type="ECO:0000313" key="2">
    <source>
        <dbReference type="EMBL" id="MCW0482597.1"/>
    </source>
</evidence>
<reference evidence="2" key="1">
    <citation type="submission" date="2022-10" db="EMBL/GenBank/DDBJ databases">
        <title>Gaoshiqiia sediminis gen. nov., sp. nov., isolated from coastal sediment.</title>
        <authorList>
            <person name="Yu W.X."/>
            <person name="Mu D.S."/>
            <person name="Du J.Z."/>
            <person name="Liang Y.Q."/>
        </authorList>
    </citation>
    <scope>NUCLEOTIDE SEQUENCE</scope>
    <source>
        <strain evidence="2">A06</strain>
    </source>
</reference>
<dbReference type="Pfam" id="PF14121">
    <property type="entry name" value="Porin_10"/>
    <property type="match status" value="1"/>
</dbReference>
<gene>
    <name evidence="2" type="ORF">N2K84_07655</name>
</gene>
<dbReference type="RefSeq" id="WP_282591202.1">
    <property type="nucleotide sequence ID" value="NZ_JAPAAF010000007.1"/>
</dbReference>
<proteinExistence type="predicted"/>
<organism evidence="2 3">
    <name type="scientific">Gaoshiqia sediminis</name>
    <dbReference type="NCBI Taxonomy" id="2986998"/>
    <lineage>
        <taxon>Bacteria</taxon>
        <taxon>Pseudomonadati</taxon>
        <taxon>Bacteroidota</taxon>
        <taxon>Bacteroidia</taxon>
        <taxon>Marinilabiliales</taxon>
        <taxon>Prolixibacteraceae</taxon>
        <taxon>Gaoshiqia</taxon>
    </lineage>
</organism>
<feature type="signal peptide" evidence="1">
    <location>
        <begin position="1"/>
        <end position="21"/>
    </location>
</feature>
<dbReference type="Proteomes" id="UP001163821">
    <property type="component" value="Unassembled WGS sequence"/>
</dbReference>
<dbReference type="AlphaFoldDB" id="A0AA42C9K8"/>
<sequence>MIRKIYSTILILLLSCSLGLAQRELQTFGSGGTTYNGEEIEDPELQEEDEHGHDHEPKKNIPSIIRTWEVTNYGANLETAELDTSLNFFHVYNPIFKRSISNGFTGNVGSAYLSNDFFSRKPASDFYFFRSYDAYLRLPESVRYFNTTTPYTMLDYSQSENRNTRNETRFNVFHSQNVNPKFNFAFLYDQTKATGHYQHQENKFHNIGFISSYITDQYRSHFNLIFNRYQSQENGGLQPGQDLNEYKETETYLVNMLNANSEISNNTLSFSNEYRLGKREEKETEEGEIYESFRPITGFIHQLEYSGNERTYTDTDANLDLYPQTYRDSTATNDTVAYNRFTNIFQLKFYESPDRKYTFSKRAFIGNDLIGIKLPDTDSLYLTKTNYHNTYVGGGISRDEGQFWKWNAQGKIYITGFRSGQTELSAYIYKPLRIGKDTTSLYVAGELNTIVPDFFLQEFRSNHYQWKNRFDNTNEMIIRSRIHSQQNKLTLGMNYSLISNYIYNDQNALPNQGGREILVLAAYANKDLESKHWLLRAQVLWQKSSEENYLHLPQLTGYLSLNYKTVVSKVLYTNLGVDVRYHTEYFADAYDPATGRFFWQNQQKIGNFPFVDLHANLKLKRTRAFLQWMNAAAGLLDGNFWAAPNYPMYRRTFRLGIAWSFYD</sequence>
<dbReference type="PROSITE" id="PS51257">
    <property type="entry name" value="PROKAR_LIPOPROTEIN"/>
    <property type="match status" value="1"/>
</dbReference>